<name>A0A542DFR2_AMYCI</name>
<gene>
    <name evidence="3" type="ORF">FB471_1639</name>
</gene>
<keyword evidence="2" id="KW-0472">Membrane</keyword>
<comment type="caution">
    <text evidence="3">The sequence shown here is derived from an EMBL/GenBank/DDBJ whole genome shotgun (WGS) entry which is preliminary data.</text>
</comment>
<dbReference type="Proteomes" id="UP000320876">
    <property type="component" value="Unassembled WGS sequence"/>
</dbReference>
<dbReference type="PANTHER" id="PTHR37042">
    <property type="entry name" value="OUTER MEMBRANE PROTEIN RV1973"/>
    <property type="match status" value="1"/>
</dbReference>
<dbReference type="EMBL" id="VFML01000001">
    <property type="protein sequence ID" value="TQJ01923.1"/>
    <property type="molecule type" value="Genomic_DNA"/>
</dbReference>
<comment type="subcellular location">
    <subcellularLocation>
        <location evidence="1">Membrane</location>
    </subcellularLocation>
</comment>
<sequence length="166" mass="18102">MSSGRLPKVLAGLVAVAVLAAGWFGWAWWSAAHDEGLAVARARDTVRAAVVHGLVTLNTIDHRHAERDVEEWIRVTTGRLHEDLSGDRQLQLDRAAGTRAVSSARVLRSAVTELDRAEGTARLIAVLEVTVRTEKQPDQRRRSRLIAEAKRTEGGWKVSTVQAAGA</sequence>
<dbReference type="PANTHER" id="PTHR37042:SF4">
    <property type="entry name" value="OUTER MEMBRANE PROTEIN RV1973"/>
    <property type="match status" value="1"/>
</dbReference>
<evidence type="ECO:0000256" key="1">
    <source>
        <dbReference type="ARBA" id="ARBA00004370"/>
    </source>
</evidence>
<reference evidence="3 4" key="1">
    <citation type="submission" date="2019-06" db="EMBL/GenBank/DDBJ databases">
        <title>Sequencing the genomes of 1000 actinobacteria strains.</title>
        <authorList>
            <person name="Klenk H.-P."/>
        </authorList>
    </citation>
    <scope>NUCLEOTIDE SEQUENCE [LARGE SCALE GENOMIC DNA]</scope>
    <source>
        <strain evidence="3 4">DSM 45679</strain>
    </source>
</reference>
<keyword evidence="4" id="KW-1185">Reference proteome</keyword>
<dbReference type="GO" id="GO:0016020">
    <property type="term" value="C:membrane"/>
    <property type="evidence" value="ECO:0007669"/>
    <property type="project" value="UniProtKB-SubCell"/>
</dbReference>
<evidence type="ECO:0000256" key="2">
    <source>
        <dbReference type="ARBA" id="ARBA00023136"/>
    </source>
</evidence>
<dbReference type="AlphaFoldDB" id="A0A542DFR2"/>
<accession>A0A542DFR2</accession>
<organism evidence="3 4">
    <name type="scientific">Amycolatopsis cihanbeyliensis</name>
    <dbReference type="NCBI Taxonomy" id="1128664"/>
    <lineage>
        <taxon>Bacteria</taxon>
        <taxon>Bacillati</taxon>
        <taxon>Actinomycetota</taxon>
        <taxon>Actinomycetes</taxon>
        <taxon>Pseudonocardiales</taxon>
        <taxon>Pseudonocardiaceae</taxon>
        <taxon>Amycolatopsis</taxon>
    </lineage>
</organism>
<protein>
    <submittedName>
        <fullName evidence="3">Mce-associated membrane protein</fullName>
    </submittedName>
</protein>
<evidence type="ECO:0000313" key="3">
    <source>
        <dbReference type="EMBL" id="TQJ01923.1"/>
    </source>
</evidence>
<dbReference type="RefSeq" id="WP_246076295.1">
    <property type="nucleotide sequence ID" value="NZ_VFML01000001.1"/>
</dbReference>
<proteinExistence type="predicted"/>
<evidence type="ECO:0000313" key="4">
    <source>
        <dbReference type="Proteomes" id="UP000320876"/>
    </source>
</evidence>